<protein>
    <submittedName>
        <fullName evidence="11">Nucleotidyltransferase domain protein, BT0168 group</fullName>
    </submittedName>
</protein>
<feature type="domain" description="Polymerase nucleotidyl transferase" evidence="10">
    <location>
        <begin position="14"/>
        <end position="87"/>
    </location>
</feature>
<dbReference type="AlphaFoldDB" id="A0A6J4ULB2"/>
<dbReference type="GO" id="GO:0016779">
    <property type="term" value="F:nucleotidyltransferase activity"/>
    <property type="evidence" value="ECO:0007669"/>
    <property type="project" value="UniProtKB-KW"/>
</dbReference>
<keyword evidence="2" id="KW-1277">Toxin-antitoxin system</keyword>
<name>A0A6J4ULB2_9BACT</name>
<evidence type="ECO:0000256" key="8">
    <source>
        <dbReference type="ARBA" id="ARBA00022842"/>
    </source>
</evidence>
<dbReference type="InterPro" id="IPR052038">
    <property type="entry name" value="Type-VII_TA_antitoxin"/>
</dbReference>
<sequence>MARITPDKAAIANFCHHHHISRLALFGSVLRDDFGPESDVDFLVEFDPGKAPGLLGIVAMEYELADILGLDRKVDLRTIHDLSPSFRDEVNGLAEEIYAGA</sequence>
<evidence type="ECO:0000256" key="6">
    <source>
        <dbReference type="ARBA" id="ARBA00022741"/>
    </source>
</evidence>
<keyword evidence="8" id="KW-0460">Magnesium</keyword>
<comment type="similarity">
    <text evidence="9">Belongs to the MntA antitoxin family.</text>
</comment>
<dbReference type="CDD" id="cd05403">
    <property type="entry name" value="NT_KNTase_like"/>
    <property type="match status" value="1"/>
</dbReference>
<dbReference type="GO" id="GO:0005524">
    <property type="term" value="F:ATP binding"/>
    <property type="evidence" value="ECO:0007669"/>
    <property type="project" value="UniProtKB-KW"/>
</dbReference>
<evidence type="ECO:0000259" key="10">
    <source>
        <dbReference type="Pfam" id="PF01909"/>
    </source>
</evidence>
<dbReference type="Gene3D" id="3.30.460.10">
    <property type="entry name" value="Beta Polymerase, domain 2"/>
    <property type="match status" value="1"/>
</dbReference>
<gene>
    <name evidence="11" type="ORF">AVDCRST_MAG18-407</name>
</gene>
<keyword evidence="4" id="KW-0548">Nucleotidyltransferase</keyword>
<organism evidence="11">
    <name type="scientific">uncultured Thermomicrobiales bacterium</name>
    <dbReference type="NCBI Taxonomy" id="1645740"/>
    <lineage>
        <taxon>Bacteria</taxon>
        <taxon>Pseudomonadati</taxon>
        <taxon>Thermomicrobiota</taxon>
        <taxon>Thermomicrobia</taxon>
        <taxon>Thermomicrobiales</taxon>
        <taxon>environmental samples</taxon>
    </lineage>
</organism>
<proteinExistence type="inferred from homology"/>
<keyword evidence="5" id="KW-0479">Metal-binding</keyword>
<keyword evidence="6" id="KW-0547">Nucleotide-binding</keyword>
<dbReference type="SUPFAM" id="SSF81301">
    <property type="entry name" value="Nucleotidyltransferase"/>
    <property type="match status" value="1"/>
</dbReference>
<comment type="cofactor">
    <cofactor evidence="1">
        <name>Mg(2+)</name>
        <dbReference type="ChEBI" id="CHEBI:18420"/>
    </cofactor>
</comment>
<accession>A0A6J4ULB2</accession>
<keyword evidence="3 11" id="KW-0808">Transferase</keyword>
<evidence type="ECO:0000256" key="4">
    <source>
        <dbReference type="ARBA" id="ARBA00022695"/>
    </source>
</evidence>
<evidence type="ECO:0000256" key="1">
    <source>
        <dbReference type="ARBA" id="ARBA00001946"/>
    </source>
</evidence>
<evidence type="ECO:0000313" key="11">
    <source>
        <dbReference type="EMBL" id="CAA9552192.1"/>
    </source>
</evidence>
<evidence type="ECO:0000256" key="7">
    <source>
        <dbReference type="ARBA" id="ARBA00022840"/>
    </source>
</evidence>
<dbReference type="PANTHER" id="PTHR33571">
    <property type="entry name" value="SSL8005 PROTEIN"/>
    <property type="match status" value="1"/>
</dbReference>
<evidence type="ECO:0000256" key="2">
    <source>
        <dbReference type="ARBA" id="ARBA00022649"/>
    </source>
</evidence>
<keyword evidence="7" id="KW-0067">ATP-binding</keyword>
<dbReference type="PANTHER" id="PTHR33571:SF12">
    <property type="entry name" value="BSL3053 PROTEIN"/>
    <property type="match status" value="1"/>
</dbReference>
<evidence type="ECO:0000256" key="9">
    <source>
        <dbReference type="ARBA" id="ARBA00038276"/>
    </source>
</evidence>
<evidence type="ECO:0000256" key="3">
    <source>
        <dbReference type="ARBA" id="ARBA00022679"/>
    </source>
</evidence>
<reference evidence="11" key="1">
    <citation type="submission" date="2020-02" db="EMBL/GenBank/DDBJ databases">
        <authorList>
            <person name="Meier V. D."/>
        </authorList>
    </citation>
    <scope>NUCLEOTIDE SEQUENCE</scope>
    <source>
        <strain evidence="11">AVDCRST_MAG18</strain>
    </source>
</reference>
<dbReference type="InterPro" id="IPR002934">
    <property type="entry name" value="Polymerase_NTP_transf_dom"/>
</dbReference>
<dbReference type="GO" id="GO:0046872">
    <property type="term" value="F:metal ion binding"/>
    <property type="evidence" value="ECO:0007669"/>
    <property type="project" value="UniProtKB-KW"/>
</dbReference>
<dbReference type="Pfam" id="PF01909">
    <property type="entry name" value="NTP_transf_2"/>
    <property type="match status" value="1"/>
</dbReference>
<dbReference type="InterPro" id="IPR043519">
    <property type="entry name" value="NT_sf"/>
</dbReference>
<evidence type="ECO:0000256" key="5">
    <source>
        <dbReference type="ARBA" id="ARBA00022723"/>
    </source>
</evidence>
<dbReference type="EMBL" id="CADCWN010000027">
    <property type="protein sequence ID" value="CAA9552192.1"/>
    <property type="molecule type" value="Genomic_DNA"/>
</dbReference>